<proteinExistence type="predicted"/>
<dbReference type="Proteomes" id="UP000828390">
    <property type="component" value="Unassembled WGS sequence"/>
</dbReference>
<sequence length="57" mass="6476">MLNRYNERTTPQVSCAEDNGIVSVVLVAVIDEDEWEEFMESGDGVMDVQIEVSIRTR</sequence>
<gene>
    <name evidence="1" type="ORF">DPMN_075325</name>
</gene>
<protein>
    <submittedName>
        <fullName evidence="1">Uncharacterized protein</fullName>
    </submittedName>
</protein>
<accession>A0A9D3YGU5</accession>
<reference evidence="1" key="2">
    <citation type="submission" date="2020-11" db="EMBL/GenBank/DDBJ databases">
        <authorList>
            <person name="McCartney M.A."/>
            <person name="Auch B."/>
            <person name="Kono T."/>
            <person name="Mallez S."/>
            <person name="Becker A."/>
            <person name="Gohl D.M."/>
            <person name="Silverstein K.A.T."/>
            <person name="Koren S."/>
            <person name="Bechman K.B."/>
            <person name="Herman A."/>
            <person name="Abrahante J.E."/>
            <person name="Garbe J."/>
        </authorList>
    </citation>
    <scope>NUCLEOTIDE SEQUENCE</scope>
    <source>
        <strain evidence="1">Duluth1</strain>
        <tissue evidence="1">Whole animal</tissue>
    </source>
</reference>
<dbReference type="EMBL" id="JAIWYP010000015">
    <property type="protein sequence ID" value="KAH3700349.1"/>
    <property type="molecule type" value="Genomic_DNA"/>
</dbReference>
<evidence type="ECO:0000313" key="2">
    <source>
        <dbReference type="Proteomes" id="UP000828390"/>
    </source>
</evidence>
<dbReference type="AlphaFoldDB" id="A0A9D3YGU5"/>
<reference evidence="1" key="1">
    <citation type="journal article" date="2019" name="bioRxiv">
        <title>The Genome of the Zebra Mussel, Dreissena polymorpha: A Resource for Invasive Species Research.</title>
        <authorList>
            <person name="McCartney M.A."/>
            <person name="Auch B."/>
            <person name="Kono T."/>
            <person name="Mallez S."/>
            <person name="Zhang Y."/>
            <person name="Obille A."/>
            <person name="Becker A."/>
            <person name="Abrahante J.E."/>
            <person name="Garbe J."/>
            <person name="Badalamenti J.P."/>
            <person name="Herman A."/>
            <person name="Mangelson H."/>
            <person name="Liachko I."/>
            <person name="Sullivan S."/>
            <person name="Sone E.D."/>
            <person name="Koren S."/>
            <person name="Silverstein K.A.T."/>
            <person name="Beckman K.B."/>
            <person name="Gohl D.M."/>
        </authorList>
    </citation>
    <scope>NUCLEOTIDE SEQUENCE</scope>
    <source>
        <strain evidence="1">Duluth1</strain>
        <tissue evidence="1">Whole animal</tissue>
    </source>
</reference>
<name>A0A9D3YGU5_DREPO</name>
<comment type="caution">
    <text evidence="1">The sequence shown here is derived from an EMBL/GenBank/DDBJ whole genome shotgun (WGS) entry which is preliminary data.</text>
</comment>
<keyword evidence="2" id="KW-1185">Reference proteome</keyword>
<evidence type="ECO:0000313" key="1">
    <source>
        <dbReference type="EMBL" id="KAH3700349.1"/>
    </source>
</evidence>
<organism evidence="1 2">
    <name type="scientific">Dreissena polymorpha</name>
    <name type="common">Zebra mussel</name>
    <name type="synonym">Mytilus polymorpha</name>
    <dbReference type="NCBI Taxonomy" id="45954"/>
    <lineage>
        <taxon>Eukaryota</taxon>
        <taxon>Metazoa</taxon>
        <taxon>Spiralia</taxon>
        <taxon>Lophotrochozoa</taxon>
        <taxon>Mollusca</taxon>
        <taxon>Bivalvia</taxon>
        <taxon>Autobranchia</taxon>
        <taxon>Heteroconchia</taxon>
        <taxon>Euheterodonta</taxon>
        <taxon>Imparidentia</taxon>
        <taxon>Neoheterodontei</taxon>
        <taxon>Myida</taxon>
        <taxon>Dreissenoidea</taxon>
        <taxon>Dreissenidae</taxon>
        <taxon>Dreissena</taxon>
    </lineage>
</organism>